<dbReference type="SUPFAM" id="SSF52540">
    <property type="entry name" value="P-loop containing nucleoside triphosphate hydrolases"/>
    <property type="match status" value="1"/>
</dbReference>
<dbReference type="InterPro" id="IPR005135">
    <property type="entry name" value="Endo/exonuclease/phosphatase"/>
</dbReference>
<evidence type="ECO:0000256" key="1">
    <source>
        <dbReference type="SAM" id="MobiDB-lite"/>
    </source>
</evidence>
<dbReference type="InterPro" id="IPR038765">
    <property type="entry name" value="Papain-like_cys_pep_sf"/>
</dbReference>
<dbReference type="InterPro" id="IPR027417">
    <property type="entry name" value="P-loop_NTPase"/>
</dbReference>
<keyword evidence="4" id="KW-0547">Nucleotide-binding</keyword>
<dbReference type="PANTHER" id="PTHR47642">
    <property type="entry name" value="ATP-DEPENDENT DNA HELICASE"/>
    <property type="match status" value="1"/>
</dbReference>
<reference evidence="4" key="2">
    <citation type="journal article" date="2023" name="BMC Genomics">
        <title>Pest status, molecular evolution, and epigenetic factors derived from the genome assembly of Frankliniella fusca, a thysanopteran phytovirus vector.</title>
        <authorList>
            <person name="Catto M.A."/>
            <person name="Labadie P.E."/>
            <person name="Jacobson A.L."/>
            <person name="Kennedy G.G."/>
            <person name="Srinivasan R."/>
            <person name="Hunt B.G."/>
        </authorList>
    </citation>
    <scope>NUCLEOTIDE SEQUENCE</scope>
    <source>
        <strain evidence="4">PL_HMW_Pooled</strain>
    </source>
</reference>
<organism evidence="4 5">
    <name type="scientific">Frankliniella fusca</name>
    <dbReference type="NCBI Taxonomy" id="407009"/>
    <lineage>
        <taxon>Eukaryota</taxon>
        <taxon>Metazoa</taxon>
        <taxon>Ecdysozoa</taxon>
        <taxon>Arthropoda</taxon>
        <taxon>Hexapoda</taxon>
        <taxon>Insecta</taxon>
        <taxon>Pterygota</taxon>
        <taxon>Neoptera</taxon>
        <taxon>Paraneoptera</taxon>
        <taxon>Thysanoptera</taxon>
        <taxon>Terebrantia</taxon>
        <taxon>Thripoidea</taxon>
        <taxon>Thripidae</taxon>
        <taxon>Frankliniella</taxon>
    </lineage>
</organism>
<evidence type="ECO:0000259" key="3">
    <source>
        <dbReference type="Pfam" id="PF14529"/>
    </source>
</evidence>
<dbReference type="SUPFAM" id="SSF54001">
    <property type="entry name" value="Cysteine proteinases"/>
    <property type="match status" value="1"/>
</dbReference>
<keyword evidence="5" id="KW-1185">Reference proteome</keyword>
<comment type="caution">
    <text evidence="4">The sequence shown here is derived from an EMBL/GenBank/DDBJ whole genome shotgun (WGS) entry which is preliminary data.</text>
</comment>
<evidence type="ECO:0000313" key="4">
    <source>
        <dbReference type="EMBL" id="KAK3921217.1"/>
    </source>
</evidence>
<dbReference type="SUPFAM" id="SSF56219">
    <property type="entry name" value="DNase I-like"/>
    <property type="match status" value="1"/>
</dbReference>
<dbReference type="PANTHER" id="PTHR47642:SF5">
    <property type="entry name" value="ATP-DEPENDENT DNA HELICASE"/>
    <property type="match status" value="1"/>
</dbReference>
<dbReference type="InterPro" id="IPR051055">
    <property type="entry name" value="PIF1_helicase"/>
</dbReference>
<feature type="region of interest" description="Disordered" evidence="1">
    <location>
        <begin position="254"/>
        <end position="277"/>
    </location>
</feature>
<dbReference type="Pfam" id="PF04843">
    <property type="entry name" value="Herpes_teg_N"/>
    <property type="match status" value="1"/>
</dbReference>
<dbReference type="Proteomes" id="UP001219518">
    <property type="component" value="Unassembled WGS sequence"/>
</dbReference>
<feature type="domain" description="Peptidase C76" evidence="2">
    <location>
        <begin position="10"/>
        <end position="162"/>
    </location>
</feature>
<dbReference type="EMBL" id="JAHWGI010001033">
    <property type="protein sequence ID" value="KAK3921217.1"/>
    <property type="molecule type" value="Genomic_DNA"/>
</dbReference>
<dbReference type="GO" id="GO:0004386">
    <property type="term" value="F:helicase activity"/>
    <property type="evidence" value="ECO:0007669"/>
    <property type="project" value="UniProtKB-KW"/>
</dbReference>
<dbReference type="Pfam" id="PF14529">
    <property type="entry name" value="Exo_endo_phos_2"/>
    <property type="match status" value="1"/>
</dbReference>
<reference evidence="4" key="1">
    <citation type="submission" date="2021-07" db="EMBL/GenBank/DDBJ databases">
        <authorList>
            <person name="Catto M.A."/>
            <person name="Jacobson A."/>
            <person name="Kennedy G."/>
            <person name="Labadie P."/>
            <person name="Hunt B.G."/>
            <person name="Srinivasan R."/>
        </authorList>
    </citation>
    <scope>NUCLEOTIDE SEQUENCE</scope>
    <source>
        <strain evidence="4">PL_HMW_Pooled</strain>
        <tissue evidence="4">Head</tissue>
    </source>
</reference>
<dbReference type="Gene3D" id="3.40.50.300">
    <property type="entry name" value="P-loop containing nucleotide triphosphate hydrolases"/>
    <property type="match status" value="2"/>
</dbReference>
<feature type="compositionally biased region" description="Basic residues" evidence="1">
    <location>
        <begin position="254"/>
        <end position="266"/>
    </location>
</feature>
<protein>
    <submittedName>
        <fullName evidence="4">ATP-dependent DNA helicase PIF4</fullName>
    </submittedName>
</protein>
<dbReference type="Gene3D" id="3.60.10.10">
    <property type="entry name" value="Endonuclease/exonuclease/phosphatase"/>
    <property type="match status" value="1"/>
</dbReference>
<proteinExistence type="predicted"/>
<keyword evidence="4" id="KW-0067">ATP-binding</keyword>
<evidence type="ECO:0000313" key="5">
    <source>
        <dbReference type="Proteomes" id="UP001219518"/>
    </source>
</evidence>
<dbReference type="Gene3D" id="3.90.70.120">
    <property type="match status" value="1"/>
</dbReference>
<evidence type="ECO:0000259" key="2">
    <source>
        <dbReference type="Pfam" id="PF04843"/>
    </source>
</evidence>
<name>A0AAE1LKB5_9NEOP</name>
<sequence>MRVLSGTFDQSDCVRFPRYGGRQCSANAVAALCKAHVLNPNLWTSLNVDECLMAGNKLFEHSYEILPTSYSNIIYLRPDELYSCVMFPENEIKFQADVNNEYYGTSMNNIATVNFGMVNYCIDDAVLCFLHNFNYGVFTCKLQCVAIMKIVDEYFLFDSHKRGKNGLTDGQNGTAVLMSFTNINNLVLHLKNLFKCTSCLPTNNTVQCASCQFTIIPIFVGNVTNVSTNAQIDCCPSKNDSTKRVSQLELARNAKKNKSNAKKLKKNNLQSNIQKQKVESETIPASTTDLVNKIYDLRIQSSEPKYERTEEMKVKNVLQMSNRYKTNVDVRESKISQNREKYQTDEVFREVHSSKMRKKMREKYQIDEDYHNKVLENAKTSYHTPQGAKRKSNYQHMYHSSKKTKICLHERFNEQKKEMPTIICTCCAQLFFKKSTVSELSLKIDHTLKQADEIDDLTDQQETLLTSGFVADSGVKIAPGEGNMPLSLTLDEDMDVLAFPTVYGGKQRIFKVKYTPVEMAKAEARHHDRRVATNIPKNRVTVQRCTRTCKKNAKGNTSCRFNYPLPPMRKNKILLPLSNDMDEQEKLTARKLWSEIKEQTEIIASNHEDCSFDEYLAYLNVDEQSYIQALRSKLKRPTVFLGRNLNERRVNAYNREMLILWEAHMDIQLVVSPYGCVKYIVSYVSKSQKGMSKLLKEVADRVAKGDEPTIKKLRKIVNAFLNNCEISAQEIALHVLGIPMSKSSIGTIYINSCPPDQRVFLKKGKKELEKICETDPDSTDIQETGMIEHYIDRPDILESTCLADFAALYKYSKTHPHKKNVSTDEIEIDLEINDDEIIAEKNCDDESNKKTVYELKNNSGFLTKRNKRLVIQFRNYKEGEDKLNFQRENLMLFTSWRTEPSLLDSDLPMKFGEKLEVIQTNRSNYCKYDSVFDNIEVDLLEEDEENEEESTVAPQFKILDLNETPSDFQLEIPHTEKIISTAESMRFPLPNILPESEFLSLIKSLNEKQRKYLLNLTNLVKTNPSEPFYHFLSGGAGVGKSTLINAIKQVLERFWVHQPSNKPEDINILAVAPTGKAAIGINGTTIDSAFGFGFNVKDKLHKVTTLYYCNADVDAFNNLFLAVSPNEKIVSRALDSCSGTKSRATITYMLSQAQKLQHKKTQNMQYLLKLCVETKYIVSHNIAVPDGISNGSPCILKKVIYGQLCEKNSRERIPIRAYVQFEKESTGEKTRQRLQNIIKADGITEKNWTPIQRICRSFSLNENTHIQVTRNQLPLLPSNAQTIHCSQSCTYDNILVFLNKTLSRKLLYTACSRVTSLSGLYLSGIYKKPARATLENDPSLREMTRMRNEAQLQFSLIFPEDVKNKDNTVVLFHNVRSLNLHFENISCDPTFIASDIIMLAETWSKPEDKYDINNFTIISRTDCKSPKRKAFGTLVYVKNYLLPHVNILFQNESISGTNHSTVVALTMFSKTVIMVYKSPKTAWNVLKQQLQQAITKSLENHIYDITIMGDFNIKYQVSDPNYTNLKSFMTEANCSMLLDATKVSTDHSSLIDLCFSTNTLNNADIFESVTSDHKPIWIELAINHKLSKPQYFKDTRHFNLRHFTSRN</sequence>
<keyword evidence="4" id="KW-0347">Helicase</keyword>
<dbReference type="InterPro" id="IPR036691">
    <property type="entry name" value="Endo/exonu/phosph_ase_sf"/>
</dbReference>
<dbReference type="InterPro" id="IPR006928">
    <property type="entry name" value="Herpes_teg_USP"/>
</dbReference>
<keyword evidence="4" id="KW-0378">Hydrolase</keyword>
<feature type="domain" description="Endonuclease/exonuclease/phosphatase" evidence="3">
    <location>
        <begin position="1472"/>
        <end position="1576"/>
    </location>
</feature>
<gene>
    <name evidence="4" type="ORF">KUF71_010432</name>
</gene>
<accession>A0AAE1LKB5</accession>